<dbReference type="Pfam" id="PF04082">
    <property type="entry name" value="Fungal_trans"/>
    <property type="match status" value="1"/>
</dbReference>
<feature type="compositionally biased region" description="Polar residues" evidence="6">
    <location>
        <begin position="97"/>
        <end position="112"/>
    </location>
</feature>
<evidence type="ECO:0000256" key="4">
    <source>
        <dbReference type="ARBA" id="ARBA00023163"/>
    </source>
</evidence>
<feature type="region of interest" description="Disordered" evidence="6">
    <location>
        <begin position="70"/>
        <end position="112"/>
    </location>
</feature>
<dbReference type="Proteomes" id="UP000258309">
    <property type="component" value="Unassembled WGS sequence"/>
</dbReference>
<name>A0A3E2HEA6_SCYLI</name>
<dbReference type="GO" id="GO:0000981">
    <property type="term" value="F:DNA-binding transcription factor activity, RNA polymerase II-specific"/>
    <property type="evidence" value="ECO:0007669"/>
    <property type="project" value="InterPro"/>
</dbReference>
<keyword evidence="9" id="KW-1185">Reference proteome</keyword>
<evidence type="ECO:0000256" key="6">
    <source>
        <dbReference type="SAM" id="MobiDB-lite"/>
    </source>
</evidence>
<evidence type="ECO:0000256" key="5">
    <source>
        <dbReference type="ARBA" id="ARBA00023242"/>
    </source>
</evidence>
<dbReference type="PROSITE" id="PS50048">
    <property type="entry name" value="ZN2_CY6_FUNGAL_2"/>
    <property type="match status" value="1"/>
</dbReference>
<dbReference type="InterPro" id="IPR007219">
    <property type="entry name" value="XnlR_reg_dom"/>
</dbReference>
<dbReference type="Gene3D" id="4.10.240.10">
    <property type="entry name" value="Zn(2)-C6 fungal-type DNA-binding domain"/>
    <property type="match status" value="1"/>
</dbReference>
<dbReference type="GO" id="GO:0008270">
    <property type="term" value="F:zinc ion binding"/>
    <property type="evidence" value="ECO:0007669"/>
    <property type="project" value="InterPro"/>
</dbReference>
<dbReference type="AlphaFoldDB" id="A0A3E2HEA6"/>
<reference evidence="8 9" key="1">
    <citation type="submission" date="2018-05" db="EMBL/GenBank/DDBJ databases">
        <title>Draft genome sequence of Scytalidium lignicola DSM 105466, a ubiquitous saprotrophic fungus.</title>
        <authorList>
            <person name="Buettner E."/>
            <person name="Gebauer A.M."/>
            <person name="Hofrichter M."/>
            <person name="Liers C."/>
            <person name="Kellner H."/>
        </authorList>
    </citation>
    <scope>NUCLEOTIDE SEQUENCE [LARGE SCALE GENOMIC DNA]</scope>
    <source>
        <strain evidence="8 9">DSM 105466</strain>
    </source>
</reference>
<evidence type="ECO:0000256" key="1">
    <source>
        <dbReference type="ARBA" id="ARBA00022723"/>
    </source>
</evidence>
<dbReference type="GO" id="GO:0006351">
    <property type="term" value="P:DNA-templated transcription"/>
    <property type="evidence" value="ECO:0007669"/>
    <property type="project" value="InterPro"/>
</dbReference>
<evidence type="ECO:0000313" key="9">
    <source>
        <dbReference type="Proteomes" id="UP000258309"/>
    </source>
</evidence>
<feature type="non-terminal residue" evidence="8">
    <location>
        <position position="1"/>
    </location>
</feature>
<evidence type="ECO:0000259" key="7">
    <source>
        <dbReference type="PROSITE" id="PS50048"/>
    </source>
</evidence>
<dbReference type="CDD" id="cd12148">
    <property type="entry name" value="fungal_TF_MHR"/>
    <property type="match status" value="1"/>
</dbReference>
<evidence type="ECO:0000256" key="2">
    <source>
        <dbReference type="ARBA" id="ARBA00022833"/>
    </source>
</evidence>
<evidence type="ECO:0000313" key="8">
    <source>
        <dbReference type="EMBL" id="RFU31746.1"/>
    </source>
</evidence>
<feature type="non-terminal residue" evidence="8">
    <location>
        <position position="729"/>
    </location>
</feature>
<dbReference type="PANTHER" id="PTHR47660">
    <property type="entry name" value="TRANSCRIPTION FACTOR WITH C2H2 AND ZN(2)-CYS(6) DNA BINDING DOMAIN (EUROFUNG)-RELATED-RELATED"/>
    <property type="match status" value="1"/>
</dbReference>
<dbReference type="InterPro" id="IPR036864">
    <property type="entry name" value="Zn2-C6_fun-type_DNA-bd_sf"/>
</dbReference>
<accession>A0A3E2HEA6</accession>
<proteinExistence type="predicted"/>
<keyword evidence="2" id="KW-0862">Zinc</keyword>
<gene>
    <name evidence="8" type="ORF">B7463_g4610</name>
</gene>
<keyword evidence="1" id="KW-0479">Metal-binding</keyword>
<dbReference type="STRING" id="5539.A0A3E2HEA6"/>
<dbReference type="EMBL" id="NCSJ02000069">
    <property type="protein sequence ID" value="RFU31746.1"/>
    <property type="molecule type" value="Genomic_DNA"/>
</dbReference>
<sequence length="729" mass="81650">MAMILQIYSSACDSLQRHMTKHGAKFTPNSAGRSKRACLACRVGKVKCDGNDNCGRCLKKGVECKYRQQDNVEDAADSRSSSNERESPSSSPELAHSVSTDLGSTEDGSSIQTPSVLTTFEDAMAIASLNENNSKSGLFPRAPSMVKSSTGQFADPATLPSSSPSAVCQIIGLKTMQVLSSSAHTETRSFDSDLSNDPASQEYLNAYFEYFHPHWPIMHRPSIASEKTDRLIVESMKMIGAWMIGGEELKQYAISCHSTLTDQLLPRLGRVSSHDKFQQSLSANTCQAALLNIIFGLYYGNNQALSRATMLRNILVAALREVRFFCPHTVWADEKPGYFLPLRLAKAGERQRLASYLFNVDAYLSILQTQPALTTPEDLHYTLPSTFAFYNADGLHVWAERHLVEPFCRNSTSLCNVIRGDIRALGVVPEFQVLIEDIQSCLCGLQSSILKVTQSGMGPRESSTDINLQKDFLRKQLDALKSRLDQMANQTIDNVDFGHERHLPMRYYYGYEDQSHPGWQNVVITRVRSLLFDTTMLYYLLSHHLSADISRLTQMARDMQMEATEELSENRRQALEQRKNAIIDWIPTPSARFALCQAVDVLVAHQNMKGSREADGLGAVTLHPVSYIALCASALVVWAYCNFRHCKCDFFPVRTMPFVELTRWAIPGTQFEKERASWVESRGNTLLRLQGIPMCQCNLDFLMIPFQGCLPRDWDIAEMVAPGVFMPIT</sequence>
<dbReference type="SUPFAM" id="SSF57701">
    <property type="entry name" value="Zn2/Cys6 DNA-binding domain"/>
    <property type="match status" value="1"/>
</dbReference>
<keyword evidence="5" id="KW-0539">Nucleus</keyword>
<keyword evidence="3" id="KW-0805">Transcription regulation</keyword>
<organism evidence="8 9">
    <name type="scientific">Scytalidium lignicola</name>
    <name type="common">Hyphomycete</name>
    <dbReference type="NCBI Taxonomy" id="5539"/>
    <lineage>
        <taxon>Eukaryota</taxon>
        <taxon>Fungi</taxon>
        <taxon>Dikarya</taxon>
        <taxon>Ascomycota</taxon>
        <taxon>Pezizomycotina</taxon>
        <taxon>Leotiomycetes</taxon>
        <taxon>Leotiomycetes incertae sedis</taxon>
        <taxon>Scytalidium</taxon>
    </lineage>
</organism>
<dbReference type="InterPro" id="IPR001138">
    <property type="entry name" value="Zn2Cys6_DnaBD"/>
</dbReference>
<protein>
    <recommendedName>
        <fullName evidence="7">Zn(2)-C6 fungal-type domain-containing protein</fullName>
    </recommendedName>
</protein>
<evidence type="ECO:0000256" key="3">
    <source>
        <dbReference type="ARBA" id="ARBA00023015"/>
    </source>
</evidence>
<dbReference type="OMA" id="NIPLCRC"/>
<dbReference type="Pfam" id="PF00172">
    <property type="entry name" value="Zn_clus"/>
    <property type="match status" value="1"/>
</dbReference>
<dbReference type="PROSITE" id="PS00463">
    <property type="entry name" value="ZN2_CY6_FUNGAL_1"/>
    <property type="match status" value="1"/>
</dbReference>
<dbReference type="OrthoDB" id="654211at2759"/>
<feature type="domain" description="Zn(2)-C6 fungal-type" evidence="7">
    <location>
        <begin position="37"/>
        <end position="66"/>
    </location>
</feature>
<comment type="caution">
    <text evidence="8">The sequence shown here is derived from an EMBL/GenBank/DDBJ whole genome shotgun (WGS) entry which is preliminary data.</text>
</comment>
<dbReference type="SMART" id="SM00066">
    <property type="entry name" value="GAL4"/>
    <property type="match status" value="1"/>
</dbReference>
<dbReference type="GO" id="GO:0003677">
    <property type="term" value="F:DNA binding"/>
    <property type="evidence" value="ECO:0007669"/>
    <property type="project" value="InterPro"/>
</dbReference>
<dbReference type="CDD" id="cd00067">
    <property type="entry name" value="GAL4"/>
    <property type="match status" value="1"/>
</dbReference>
<keyword evidence="4" id="KW-0804">Transcription</keyword>